<sequence>MIGSENTGCCNGVKLMADILHAYERRPASLIRLAVAGLAVPTVVYRRAGDLAGPMIAVKSKAMSASGIFEYSMMHDG</sequence>
<dbReference type="KEGG" id="xal:XALC_1479"/>
<keyword evidence="2" id="KW-1185">Reference proteome</keyword>
<dbReference type="AlphaFoldDB" id="D2UAI7"/>
<evidence type="ECO:0000313" key="1">
    <source>
        <dbReference type="EMBL" id="CBA15986.1"/>
    </source>
</evidence>
<name>D2UAI7_XANAP</name>
<protein>
    <submittedName>
        <fullName evidence="1">Probable xsa-associated protein</fullName>
    </submittedName>
</protein>
<dbReference type="STRING" id="380358.XALC_1479"/>
<proteinExistence type="predicted"/>
<evidence type="ECO:0000313" key="2">
    <source>
        <dbReference type="Proteomes" id="UP000001890"/>
    </source>
</evidence>
<gene>
    <name evidence="1" type="primary">xapB</name>
    <name evidence="1" type="ordered locus">XALc_1479</name>
</gene>
<dbReference type="Proteomes" id="UP000001890">
    <property type="component" value="Chromosome"/>
</dbReference>
<organism evidence="1 2">
    <name type="scientific">Xanthomonas albilineans (strain GPE PC73 / CFBP 7063)</name>
    <dbReference type="NCBI Taxonomy" id="380358"/>
    <lineage>
        <taxon>Bacteria</taxon>
        <taxon>Pseudomonadati</taxon>
        <taxon>Pseudomonadota</taxon>
        <taxon>Gammaproteobacteria</taxon>
        <taxon>Lysobacterales</taxon>
        <taxon>Lysobacteraceae</taxon>
        <taxon>Xanthomonas</taxon>
    </lineage>
</organism>
<accession>D2UAI7</accession>
<reference evidence="1 2" key="1">
    <citation type="journal article" date="2009" name="BMC Genomics">
        <title>The complete genome sequence of Xanthomonas albilineans provides new insights into the reductive genome evolution of the xylem-limited Xanthomonadaceae.</title>
        <authorList>
            <person name="Pieretti I."/>
            <person name="Royer M."/>
            <person name="Barbe V."/>
            <person name="Carrere S."/>
            <person name="Koebnik R."/>
            <person name="Cociancich S."/>
            <person name="Couloux A."/>
            <person name="Darrasse A."/>
            <person name="Gouzy J."/>
            <person name="Jacques M.A."/>
            <person name="Lauber E."/>
            <person name="Manceau C."/>
            <person name="Mangenot S."/>
            <person name="Poussier S."/>
            <person name="Segurens B."/>
            <person name="Szurek B."/>
            <person name="Verdier V."/>
            <person name="Arlat M."/>
            <person name="Rott P."/>
        </authorList>
    </citation>
    <scope>NUCLEOTIDE SEQUENCE [LARGE SCALE GENOMIC DNA]</scope>
    <source>
        <strain evidence="2">GPE PC73 / CFBP 7063</strain>
    </source>
</reference>
<dbReference type="EMBL" id="FP565176">
    <property type="protein sequence ID" value="CBA15986.1"/>
    <property type="molecule type" value="Genomic_DNA"/>
</dbReference>